<dbReference type="SMART" id="SM00098">
    <property type="entry name" value="alkPPc"/>
    <property type="match status" value="1"/>
</dbReference>
<protein>
    <recommendedName>
        <fullName evidence="2 11">Alkaline phosphatase</fullName>
        <ecNumber evidence="2 11">3.1.3.1</ecNumber>
    </recommendedName>
</protein>
<comment type="similarity">
    <text evidence="1 10">Belongs to the alkaline phosphatase family.</text>
</comment>
<comment type="cofactor">
    <cofactor evidence="9">
        <name>Zn(2+)</name>
        <dbReference type="ChEBI" id="CHEBI:29105"/>
    </cofactor>
    <text evidence="9">Binds 2 Zn(2+) ions.</text>
</comment>
<dbReference type="Proteomes" id="UP000237631">
    <property type="component" value="Unassembled WGS sequence"/>
</dbReference>
<evidence type="ECO:0000256" key="7">
    <source>
        <dbReference type="ARBA" id="ARBA00022842"/>
    </source>
</evidence>
<evidence type="ECO:0000256" key="9">
    <source>
        <dbReference type="PIRSR" id="PIRSR601952-2"/>
    </source>
</evidence>
<evidence type="ECO:0000256" key="3">
    <source>
        <dbReference type="ARBA" id="ARBA00022553"/>
    </source>
</evidence>
<keyword evidence="6 9" id="KW-0862">Zinc</keyword>
<feature type="active site" description="Phosphoserine intermediate" evidence="8">
    <location>
        <position position="51"/>
    </location>
</feature>
<organism evidence="13 14">
    <name type="scientific">Cercospora berteroae</name>
    <dbReference type="NCBI Taxonomy" id="357750"/>
    <lineage>
        <taxon>Eukaryota</taxon>
        <taxon>Fungi</taxon>
        <taxon>Dikarya</taxon>
        <taxon>Ascomycota</taxon>
        <taxon>Pezizomycotina</taxon>
        <taxon>Dothideomycetes</taxon>
        <taxon>Dothideomycetidae</taxon>
        <taxon>Mycosphaerellales</taxon>
        <taxon>Mycosphaerellaceae</taxon>
        <taxon>Cercospora</taxon>
    </lineage>
</organism>
<feature type="binding site" evidence="9">
    <location>
        <position position="392"/>
    </location>
    <ligand>
        <name>Zn(2+)</name>
        <dbReference type="ChEBI" id="CHEBI:29105"/>
        <label>2</label>
    </ligand>
</feature>
<keyword evidence="5 11" id="KW-0378">Hydrolase</keyword>
<feature type="binding site" evidence="9">
    <location>
        <position position="102"/>
    </location>
    <ligand>
        <name>Mg(2+)</name>
        <dbReference type="ChEBI" id="CHEBI:18420"/>
    </ligand>
</feature>
<dbReference type="InterPro" id="IPR018299">
    <property type="entry name" value="Alkaline_phosphatase_AS"/>
</dbReference>
<feature type="compositionally biased region" description="Low complexity" evidence="12">
    <location>
        <begin position="427"/>
        <end position="440"/>
    </location>
</feature>
<dbReference type="PANTHER" id="PTHR11596:SF5">
    <property type="entry name" value="ALKALINE PHOSPHATASE"/>
    <property type="match status" value="1"/>
</dbReference>
<evidence type="ECO:0000256" key="11">
    <source>
        <dbReference type="RuleBase" id="RU003947"/>
    </source>
</evidence>
<reference evidence="14" key="1">
    <citation type="journal article" date="2017" name="bioRxiv">
        <title>Conservation of a gene cluster reveals novel cercosporin biosynthetic mechanisms and extends production to the genus Colletotrichum.</title>
        <authorList>
            <person name="de Jonge R."/>
            <person name="Ebert M.K."/>
            <person name="Huitt-Roehl C.R."/>
            <person name="Pal P."/>
            <person name="Suttle J.C."/>
            <person name="Spanner R.E."/>
            <person name="Neubauer J.D."/>
            <person name="Jurick W.M.II."/>
            <person name="Stott K.A."/>
            <person name="Secor G.A."/>
            <person name="Thomma B.P.H.J."/>
            <person name="Van de Peer Y."/>
            <person name="Townsend C.A."/>
            <person name="Bolton M.D."/>
        </authorList>
    </citation>
    <scope>NUCLEOTIDE SEQUENCE [LARGE SCALE GENOMIC DNA]</scope>
    <source>
        <strain evidence="14">CBS538.71</strain>
    </source>
</reference>
<feature type="binding site" evidence="9">
    <location>
        <position position="307"/>
    </location>
    <ligand>
        <name>Zn(2+)</name>
        <dbReference type="ChEBI" id="CHEBI:29105"/>
        <label>2</label>
    </ligand>
</feature>
<keyword evidence="3" id="KW-0597">Phosphoprotein</keyword>
<evidence type="ECO:0000256" key="6">
    <source>
        <dbReference type="ARBA" id="ARBA00022833"/>
    </source>
</evidence>
<dbReference type="Gene3D" id="1.10.1200.140">
    <property type="entry name" value="Alkaline phosphatase, crown domain"/>
    <property type="match status" value="1"/>
</dbReference>
<evidence type="ECO:0000256" key="4">
    <source>
        <dbReference type="ARBA" id="ARBA00022723"/>
    </source>
</evidence>
<evidence type="ECO:0000313" key="13">
    <source>
        <dbReference type="EMBL" id="PPJ52780.1"/>
    </source>
</evidence>
<dbReference type="CDD" id="cd16012">
    <property type="entry name" value="ALP"/>
    <property type="match status" value="1"/>
</dbReference>
<feature type="binding site" evidence="9">
    <location>
        <position position="306"/>
    </location>
    <ligand>
        <name>Zn(2+)</name>
        <dbReference type="ChEBI" id="CHEBI:29105"/>
        <label>2</label>
    </ligand>
</feature>
<evidence type="ECO:0000313" key="14">
    <source>
        <dbReference type="Proteomes" id="UP000237631"/>
    </source>
</evidence>
<keyword evidence="14" id="KW-1185">Reference proteome</keyword>
<feature type="binding site" evidence="9">
    <location>
        <position position="259"/>
    </location>
    <ligand>
        <name>Mg(2+)</name>
        <dbReference type="ChEBI" id="CHEBI:18420"/>
    </ligand>
</feature>
<gene>
    <name evidence="13" type="ORF">CBER1_11304</name>
</gene>
<evidence type="ECO:0000256" key="8">
    <source>
        <dbReference type="PIRSR" id="PIRSR601952-1"/>
    </source>
</evidence>
<dbReference type="EMBL" id="PNEN01001662">
    <property type="protein sequence ID" value="PPJ52780.1"/>
    <property type="molecule type" value="Genomic_DNA"/>
</dbReference>
<keyword evidence="7 9" id="KW-0460">Magnesium</keyword>
<name>A0A2S6BZ75_9PEZI</name>
<dbReference type="PROSITE" id="PS00123">
    <property type="entry name" value="ALKALINE_PHOSPHATASE"/>
    <property type="match status" value="1"/>
</dbReference>
<comment type="caution">
    <text evidence="13">The sequence shown here is derived from an EMBL/GenBank/DDBJ whole genome shotgun (WGS) entry which is preliminary data.</text>
</comment>
<evidence type="ECO:0000256" key="12">
    <source>
        <dbReference type="SAM" id="MobiDB-lite"/>
    </source>
</evidence>
<feature type="binding site" evidence="9">
    <location>
        <position position="104"/>
    </location>
    <ligand>
        <name>Mg(2+)</name>
        <dbReference type="ChEBI" id="CHEBI:18420"/>
    </ligand>
</feature>
<sequence length="672" mass="73767">MAPASETLVRTYKAMLNGATPQSPNIPAIVTDQLPIGNTRTHSANNLVTDSAAAGTALAAGFKTNNRAIGVLPDGQPVGTIMEAAKMEGFLTALVVTSSINHATPAAYSAHVVNRNAFQQIAEQQLGYAHPLNMSVDILLGGGRCYFQPSTNEDSCRKDDIDLFKLAEEKGYTVAQDRAGFNDFQSGTGSPRVPYVGLFKDYDLSYDIDRKQQPEAEREPSLAEMAQTALNSLDRELNCRGRQCSGRGKRGKGYFMMIEASRIDHSSHVHDAAAHLHDVMAYHEVMDLVKEWIDRHPDTAMLSVADHETGGLTIPGGYDPRALTTAQHSFEYLLEQWEGSDKSRGFLTGMILPAAGISGASTSDIDSILRDFAQLPEVLSRRAGIRWSTRGHSGVDTTLYGYAAGRMGRELKEEMAGGHDTTRPHRFSSSSSTPSLPASRGLTMPTPPVDTNDNDKSAELKNHIQALAQELQDTILDFTLIAAIEGVQAVIDDPPPWQISVNSRTRKIVAPKFYGTASFVVPERVVIARESPHLHLLTELLKKVPADYQPTIREIRIRSLEPARPESIGEEVQLYSDQMRLITATEFVIGRRGNHLRAEVMKLPCYSNGNDPAALTWLTYDEFGRMIDAIIEKDLASQEMEQSYGEETESDEDESEEGESEEDDDCDHEATG</sequence>
<dbReference type="Gene3D" id="3.40.720.10">
    <property type="entry name" value="Alkaline Phosphatase, subunit A"/>
    <property type="match status" value="1"/>
</dbReference>
<dbReference type="InterPro" id="IPR017850">
    <property type="entry name" value="Alkaline_phosphatase_core_sf"/>
</dbReference>
<feature type="binding site" evidence="9">
    <location>
        <position position="264"/>
    </location>
    <ligand>
        <name>Zn(2+)</name>
        <dbReference type="ChEBI" id="CHEBI:29105"/>
        <label>2</label>
    </ligand>
</feature>
<dbReference type="SUPFAM" id="SSF53649">
    <property type="entry name" value="Alkaline phosphatase-like"/>
    <property type="match status" value="1"/>
</dbReference>
<dbReference type="STRING" id="357750.A0A2S6BZ75"/>
<evidence type="ECO:0000256" key="1">
    <source>
        <dbReference type="ARBA" id="ARBA00005984"/>
    </source>
</evidence>
<dbReference type="GO" id="GO:0046872">
    <property type="term" value="F:metal ion binding"/>
    <property type="evidence" value="ECO:0007669"/>
    <property type="project" value="UniProtKB-KW"/>
</dbReference>
<feature type="region of interest" description="Disordered" evidence="12">
    <location>
        <begin position="415"/>
        <end position="456"/>
    </location>
</feature>
<comment type="catalytic activity">
    <reaction evidence="11">
        <text>a phosphate monoester + H2O = an alcohol + phosphate</text>
        <dbReference type="Rhea" id="RHEA:15017"/>
        <dbReference type="ChEBI" id="CHEBI:15377"/>
        <dbReference type="ChEBI" id="CHEBI:30879"/>
        <dbReference type="ChEBI" id="CHEBI:43474"/>
        <dbReference type="ChEBI" id="CHEBI:67140"/>
        <dbReference type="EC" id="3.1.3.1"/>
    </reaction>
</comment>
<dbReference type="PANTHER" id="PTHR11596">
    <property type="entry name" value="ALKALINE PHOSPHATASE"/>
    <property type="match status" value="1"/>
</dbReference>
<dbReference type="OrthoDB" id="7392499at2759"/>
<accession>A0A2S6BZ75</accession>
<dbReference type="EC" id="3.1.3.1" evidence="2 11"/>
<feature type="region of interest" description="Disordered" evidence="12">
    <location>
        <begin position="634"/>
        <end position="672"/>
    </location>
</feature>
<dbReference type="GO" id="GO:0000329">
    <property type="term" value="C:fungal-type vacuole membrane"/>
    <property type="evidence" value="ECO:0007669"/>
    <property type="project" value="TreeGrafter"/>
</dbReference>
<evidence type="ECO:0000256" key="5">
    <source>
        <dbReference type="ARBA" id="ARBA00022801"/>
    </source>
</evidence>
<dbReference type="AlphaFoldDB" id="A0A2S6BZ75"/>
<evidence type="ECO:0000256" key="2">
    <source>
        <dbReference type="ARBA" id="ARBA00012647"/>
    </source>
</evidence>
<evidence type="ECO:0000256" key="10">
    <source>
        <dbReference type="RuleBase" id="RU003946"/>
    </source>
</evidence>
<proteinExistence type="inferred from homology"/>
<dbReference type="Pfam" id="PF00245">
    <property type="entry name" value="Alk_phosphatase"/>
    <property type="match status" value="1"/>
</dbReference>
<dbReference type="InterPro" id="IPR001952">
    <property type="entry name" value="Alkaline_phosphatase"/>
</dbReference>
<feature type="binding site" evidence="9">
    <location>
        <position position="268"/>
    </location>
    <ligand>
        <name>Zn(2+)</name>
        <dbReference type="ChEBI" id="CHEBI:29105"/>
        <label>2</label>
    </ligand>
</feature>
<comment type="cofactor">
    <cofactor evidence="9">
        <name>Mg(2+)</name>
        <dbReference type="ChEBI" id="CHEBI:18420"/>
    </cofactor>
    <text evidence="9">Binds 1 Mg(2+) ion.</text>
</comment>
<feature type="compositionally biased region" description="Acidic residues" evidence="12">
    <location>
        <begin position="644"/>
        <end position="672"/>
    </location>
</feature>
<dbReference type="GO" id="GO:0004035">
    <property type="term" value="F:alkaline phosphatase activity"/>
    <property type="evidence" value="ECO:0007669"/>
    <property type="project" value="UniProtKB-EC"/>
</dbReference>
<keyword evidence="4 9" id="KW-0479">Metal-binding</keyword>
<dbReference type="PRINTS" id="PR00113">
    <property type="entry name" value="ALKPHPHTASE"/>
</dbReference>
<dbReference type="InterPro" id="IPR042085">
    <property type="entry name" value="Ap_crown"/>
</dbReference>